<comment type="caution">
    <text evidence="2">The sequence shown here is derived from an EMBL/GenBank/DDBJ whole genome shotgun (WGS) entry which is preliminary data.</text>
</comment>
<dbReference type="Pfam" id="PF00542">
    <property type="entry name" value="Ribosomal_L12"/>
    <property type="match status" value="1"/>
</dbReference>
<dbReference type="InterPro" id="IPR013823">
    <property type="entry name" value="Ribosomal_bL12_C"/>
</dbReference>
<dbReference type="InterPro" id="IPR014719">
    <property type="entry name" value="Ribosomal_bL12_C/ClpS-like"/>
</dbReference>
<gene>
    <name evidence="2" type="ORF">GCM10009787_01010</name>
</gene>
<accession>A0ABP5N115</accession>
<sequence length="98" mass="10665">MSDEESTEYCTTLCDDPSHEVVLIDCGSREMDVTRAVREVTGLSLWHSRVLARRAPVTLLQGLSADGARSAVALLLSAGARAEWREEPEPGERTVPSP</sequence>
<evidence type="ECO:0000313" key="3">
    <source>
        <dbReference type="Proteomes" id="UP001501391"/>
    </source>
</evidence>
<name>A0ABP5N115_9ACTN</name>
<dbReference type="RefSeq" id="WP_346161854.1">
    <property type="nucleotide sequence ID" value="NZ_BAAAOQ010000001.1"/>
</dbReference>
<evidence type="ECO:0000259" key="1">
    <source>
        <dbReference type="Pfam" id="PF00542"/>
    </source>
</evidence>
<protein>
    <recommendedName>
        <fullName evidence="1">Large ribosomal subunit protein bL12 C-terminal domain-containing protein</fullName>
    </recommendedName>
</protein>
<organism evidence="2 3">
    <name type="scientific">Streptomyces bangladeshensis</name>
    <dbReference type="NCBI Taxonomy" id="295352"/>
    <lineage>
        <taxon>Bacteria</taxon>
        <taxon>Bacillati</taxon>
        <taxon>Actinomycetota</taxon>
        <taxon>Actinomycetes</taxon>
        <taxon>Kitasatosporales</taxon>
        <taxon>Streptomycetaceae</taxon>
        <taxon>Streptomyces</taxon>
    </lineage>
</organism>
<dbReference type="Proteomes" id="UP001501391">
    <property type="component" value="Unassembled WGS sequence"/>
</dbReference>
<reference evidence="3" key="1">
    <citation type="journal article" date="2019" name="Int. J. Syst. Evol. Microbiol.">
        <title>The Global Catalogue of Microorganisms (GCM) 10K type strain sequencing project: providing services to taxonomists for standard genome sequencing and annotation.</title>
        <authorList>
            <consortium name="The Broad Institute Genomics Platform"/>
            <consortium name="The Broad Institute Genome Sequencing Center for Infectious Disease"/>
            <person name="Wu L."/>
            <person name="Ma J."/>
        </authorList>
    </citation>
    <scope>NUCLEOTIDE SEQUENCE [LARGE SCALE GENOMIC DNA]</scope>
    <source>
        <strain evidence="3">JCM 14924</strain>
    </source>
</reference>
<keyword evidence="3" id="KW-1185">Reference proteome</keyword>
<dbReference type="EMBL" id="BAAAOQ010000001">
    <property type="protein sequence ID" value="GAA2190744.1"/>
    <property type="molecule type" value="Genomic_DNA"/>
</dbReference>
<feature type="domain" description="Large ribosomal subunit protein bL12 C-terminal" evidence="1">
    <location>
        <begin position="20"/>
        <end position="83"/>
    </location>
</feature>
<evidence type="ECO:0000313" key="2">
    <source>
        <dbReference type="EMBL" id="GAA2190744.1"/>
    </source>
</evidence>
<proteinExistence type="predicted"/>
<dbReference type="Gene3D" id="3.30.1390.10">
    <property type="match status" value="1"/>
</dbReference>
<dbReference type="SUPFAM" id="SSF54736">
    <property type="entry name" value="ClpS-like"/>
    <property type="match status" value="1"/>
</dbReference>